<feature type="region of interest" description="Disordered" evidence="1">
    <location>
        <begin position="240"/>
        <end position="261"/>
    </location>
</feature>
<dbReference type="RefSeq" id="WP_088559833.1">
    <property type="nucleotide sequence ID" value="NZ_FYEH01000001.1"/>
</dbReference>
<proteinExistence type="predicted"/>
<dbReference type="PANTHER" id="PTHR37314">
    <property type="entry name" value="SLR0142 PROTEIN"/>
    <property type="match status" value="1"/>
</dbReference>
<evidence type="ECO:0000313" key="3">
    <source>
        <dbReference type="EMBL" id="SNB57184.1"/>
    </source>
</evidence>
<feature type="transmembrane region" description="Helical" evidence="2">
    <location>
        <begin position="94"/>
        <end position="116"/>
    </location>
</feature>
<dbReference type="EMBL" id="FYEH01000001">
    <property type="protein sequence ID" value="SNB57184.1"/>
    <property type="molecule type" value="Genomic_DNA"/>
</dbReference>
<name>A0A212QCW9_9PROT</name>
<accession>A0A212QCW9</accession>
<keyword evidence="2" id="KW-0812">Transmembrane</keyword>
<keyword evidence="4" id="KW-1185">Reference proteome</keyword>
<feature type="transmembrane region" description="Helical" evidence="2">
    <location>
        <begin position="186"/>
        <end position="207"/>
    </location>
</feature>
<dbReference type="OrthoDB" id="270162at2"/>
<keyword evidence="2" id="KW-0472">Membrane</keyword>
<evidence type="ECO:0000256" key="1">
    <source>
        <dbReference type="SAM" id="MobiDB-lite"/>
    </source>
</evidence>
<evidence type="ECO:0000313" key="4">
    <source>
        <dbReference type="Proteomes" id="UP000197065"/>
    </source>
</evidence>
<evidence type="ECO:0000256" key="2">
    <source>
        <dbReference type="SAM" id="Phobius"/>
    </source>
</evidence>
<reference evidence="3 4" key="1">
    <citation type="submission" date="2017-06" db="EMBL/GenBank/DDBJ databases">
        <authorList>
            <person name="Kim H.J."/>
            <person name="Triplett B.A."/>
        </authorList>
    </citation>
    <scope>NUCLEOTIDE SEQUENCE [LARGE SCALE GENOMIC DNA]</scope>
    <source>
        <strain evidence="3 4">B29T1</strain>
    </source>
</reference>
<organism evidence="3 4">
    <name type="scientific">Arboricoccus pini</name>
    <dbReference type="NCBI Taxonomy" id="1963835"/>
    <lineage>
        <taxon>Bacteria</taxon>
        <taxon>Pseudomonadati</taxon>
        <taxon>Pseudomonadota</taxon>
        <taxon>Alphaproteobacteria</taxon>
        <taxon>Geminicoccales</taxon>
        <taxon>Geminicoccaceae</taxon>
        <taxon>Arboricoccus</taxon>
    </lineage>
</organism>
<feature type="transmembrane region" description="Helical" evidence="2">
    <location>
        <begin position="213"/>
        <end position="231"/>
    </location>
</feature>
<feature type="transmembrane region" description="Helical" evidence="2">
    <location>
        <begin position="59"/>
        <end position="82"/>
    </location>
</feature>
<dbReference type="AlphaFoldDB" id="A0A212QCW9"/>
<feature type="transmembrane region" description="Helical" evidence="2">
    <location>
        <begin position="12"/>
        <end position="39"/>
    </location>
</feature>
<dbReference type="InterPro" id="IPR010699">
    <property type="entry name" value="DUF1275"/>
</dbReference>
<protein>
    <submittedName>
        <fullName evidence="3">Uncharacterized membrane protein YoaK, UPF0700 family</fullName>
    </submittedName>
</protein>
<sequence length="261" mass="27173">MLVREGDERHEILDLGLGSCLATVAGALNAAAFYAVGFFSANMTGNLSTLSHHLALGEFASATFYASVMLTFILGSSAIALVISAGRRRGMRSIYGYCVLLEAGLLAALGGTDLWFLTDLHVPVMVLGLAFLMGLQNAVGTRVSRSKVRTTHVSGMATDIGIELAAALDFLRGRVDKDAEAQMRNLRLHTSTLLSFLVGGILGVVVYRAVGSYLLMLCALVLAAVGAWAIAQSHRQAAAPGSKATGSTAMARGGQAGRSPG</sequence>
<gene>
    <name evidence="3" type="ORF">SAMN07250955_101562</name>
</gene>
<dbReference type="PANTHER" id="PTHR37314:SF4">
    <property type="entry name" value="UPF0700 TRANSMEMBRANE PROTEIN YOAK"/>
    <property type="match status" value="1"/>
</dbReference>
<feature type="transmembrane region" description="Helical" evidence="2">
    <location>
        <begin position="122"/>
        <end position="139"/>
    </location>
</feature>
<dbReference type="Proteomes" id="UP000197065">
    <property type="component" value="Unassembled WGS sequence"/>
</dbReference>
<keyword evidence="2" id="KW-1133">Transmembrane helix</keyword>
<dbReference type="Pfam" id="PF06912">
    <property type="entry name" value="DUF1275"/>
    <property type="match status" value="1"/>
</dbReference>